<organism evidence="9 10">
    <name type="scientific">Laodelphax striatellus</name>
    <name type="common">Small brown planthopper</name>
    <name type="synonym">Delphax striatella</name>
    <dbReference type="NCBI Taxonomy" id="195883"/>
    <lineage>
        <taxon>Eukaryota</taxon>
        <taxon>Metazoa</taxon>
        <taxon>Ecdysozoa</taxon>
        <taxon>Arthropoda</taxon>
        <taxon>Hexapoda</taxon>
        <taxon>Insecta</taxon>
        <taxon>Pterygota</taxon>
        <taxon>Neoptera</taxon>
        <taxon>Paraneoptera</taxon>
        <taxon>Hemiptera</taxon>
        <taxon>Auchenorrhyncha</taxon>
        <taxon>Fulgoroidea</taxon>
        <taxon>Delphacidae</taxon>
        <taxon>Criomorphinae</taxon>
        <taxon>Laodelphax</taxon>
    </lineage>
</organism>
<keyword evidence="5" id="KW-0694">RNA-binding</keyword>
<dbReference type="STRING" id="195883.A0A482X436"/>
<evidence type="ECO:0000256" key="2">
    <source>
        <dbReference type="ARBA" id="ARBA00007814"/>
    </source>
</evidence>
<evidence type="ECO:0000313" key="9">
    <source>
        <dbReference type="EMBL" id="RZF40442.1"/>
    </source>
</evidence>
<dbReference type="SUPFAM" id="SSF140864">
    <property type="entry name" value="TROVE domain-like"/>
    <property type="match status" value="1"/>
</dbReference>
<keyword evidence="4" id="KW-0479">Metal-binding</keyword>
<evidence type="ECO:0000256" key="6">
    <source>
        <dbReference type="ARBA" id="ARBA00023274"/>
    </source>
</evidence>
<dbReference type="SMR" id="A0A482X436"/>
<sequence>MAASPEVRLKRFLHYGSELPIYSASRGLLKFNEKSCPSINTLITAGKEKEVGLQIIKAHSDGYAVRREALLHAMALCALNKTSASLREMTYNAVRMVCAKPEDLFLFVNYLHDLNNNKIHSGNGLRRAISDWYLKKDVMEFAEIISKKRGYYRWTHVDLMRIAHIKSDDVARQVVIQYAFTGNIKELKEKYKNVKEAQPVLQYLKVAADVRTSQDPVMVARAIQSNSLSMGHLPHHNKDILHSDEVWCALLLGMPLEEMLDRLQFVSRHQLLSGGRRGSARNLTRRYCDAISHAKALAESPVHPARLLIELSTYNLIAKEKISLATKLKHTAAVRKPPPINEQIAEELAKVMDSAFKLLVPTGQRYVVAVDTRSKMWAKRCWKNRYVSCADAAALLALSVARCERDVTVGFYAGPHSPFTVVNVVTADTTLTALVASMKKHQQDEAAASEPATASSTTTGGGSSGRAGAGVEDALDMKLLAACLADSVKTPIAAQMLDWAEQNKRSVDVFVALGDNQLSTTDLATKLNRYRSVMRLQNAKLVHVHLNGPAKNEAKSKGNGLLAVHGFDKNVPRVIEAFARGAF</sequence>
<dbReference type="Pfam" id="PF05731">
    <property type="entry name" value="TROVE"/>
    <property type="match status" value="1"/>
</dbReference>
<dbReference type="PANTHER" id="PTHR14202">
    <property type="entry name" value="60 KDA RIBONUCLEOPROTEIN SSA/RO"/>
    <property type="match status" value="1"/>
</dbReference>
<dbReference type="InterPro" id="IPR040322">
    <property type="entry name" value="TROVE2"/>
</dbReference>
<protein>
    <recommendedName>
        <fullName evidence="8">TROVE domain-containing protein</fullName>
    </recommendedName>
</protein>
<evidence type="ECO:0000259" key="8">
    <source>
        <dbReference type="PROSITE" id="PS50988"/>
    </source>
</evidence>
<dbReference type="Proteomes" id="UP000291343">
    <property type="component" value="Unassembled WGS sequence"/>
</dbReference>
<dbReference type="Gene3D" id="3.40.50.410">
    <property type="entry name" value="von Willebrand factor, type A domain"/>
    <property type="match status" value="1"/>
</dbReference>
<accession>A0A482X436</accession>
<keyword evidence="10" id="KW-1185">Reference proteome</keyword>
<proteinExistence type="inferred from homology"/>
<dbReference type="Pfam" id="PF25045">
    <property type="entry name" value="vWA_Ro60"/>
    <property type="match status" value="1"/>
</dbReference>
<dbReference type="InterPro" id="IPR037214">
    <property type="entry name" value="TROVE_dom_sf"/>
</dbReference>
<dbReference type="PANTHER" id="PTHR14202:SF0">
    <property type="entry name" value="RNA-BINDING PROTEIN RO60"/>
    <property type="match status" value="1"/>
</dbReference>
<comment type="caution">
    <text evidence="9">The sequence shown here is derived from an EMBL/GenBank/DDBJ whole genome shotgun (WGS) entry which is preliminary data.</text>
</comment>
<dbReference type="InterPro" id="IPR008858">
    <property type="entry name" value="TROVE_dom"/>
</dbReference>
<dbReference type="SUPFAM" id="SSF53300">
    <property type="entry name" value="vWA-like"/>
    <property type="match status" value="1"/>
</dbReference>
<dbReference type="AlphaFoldDB" id="A0A482X436"/>
<comment type="similarity">
    <text evidence="2">Belongs to the Ro 60 kDa family.</text>
</comment>
<feature type="region of interest" description="Disordered" evidence="7">
    <location>
        <begin position="442"/>
        <end position="467"/>
    </location>
</feature>
<evidence type="ECO:0000313" key="10">
    <source>
        <dbReference type="Proteomes" id="UP000291343"/>
    </source>
</evidence>
<dbReference type="InterPro" id="IPR056800">
    <property type="entry name" value="vWA_Ro60"/>
</dbReference>
<keyword evidence="3" id="KW-0963">Cytoplasm</keyword>
<evidence type="ECO:0000256" key="7">
    <source>
        <dbReference type="SAM" id="MobiDB-lite"/>
    </source>
</evidence>
<reference evidence="9 10" key="1">
    <citation type="journal article" date="2017" name="Gigascience">
        <title>Genome sequence of the small brown planthopper, Laodelphax striatellus.</title>
        <authorList>
            <person name="Zhu J."/>
            <person name="Jiang F."/>
            <person name="Wang X."/>
            <person name="Yang P."/>
            <person name="Bao Y."/>
            <person name="Zhao W."/>
            <person name="Wang W."/>
            <person name="Lu H."/>
            <person name="Wang Q."/>
            <person name="Cui N."/>
            <person name="Li J."/>
            <person name="Chen X."/>
            <person name="Luo L."/>
            <person name="Yu J."/>
            <person name="Kang L."/>
            <person name="Cui F."/>
        </authorList>
    </citation>
    <scope>NUCLEOTIDE SEQUENCE [LARGE SCALE GENOMIC DNA]</scope>
    <source>
        <strain evidence="9">Lst14</strain>
    </source>
</reference>
<dbReference type="GO" id="GO:0005737">
    <property type="term" value="C:cytoplasm"/>
    <property type="evidence" value="ECO:0007669"/>
    <property type="project" value="UniProtKB-SubCell"/>
</dbReference>
<evidence type="ECO:0000256" key="3">
    <source>
        <dbReference type="ARBA" id="ARBA00022490"/>
    </source>
</evidence>
<dbReference type="GO" id="GO:0003723">
    <property type="term" value="F:RNA binding"/>
    <property type="evidence" value="ECO:0007669"/>
    <property type="project" value="UniProtKB-KW"/>
</dbReference>
<evidence type="ECO:0000256" key="4">
    <source>
        <dbReference type="ARBA" id="ARBA00022723"/>
    </source>
</evidence>
<dbReference type="PROSITE" id="PS50988">
    <property type="entry name" value="TROVE"/>
    <property type="match status" value="1"/>
</dbReference>
<dbReference type="EMBL" id="QKKF02018237">
    <property type="protein sequence ID" value="RZF40442.1"/>
    <property type="molecule type" value="Genomic_DNA"/>
</dbReference>
<dbReference type="InterPro" id="IPR036465">
    <property type="entry name" value="vWFA_dom_sf"/>
</dbReference>
<name>A0A482X436_LAOST</name>
<keyword evidence="6" id="KW-0687">Ribonucleoprotein</keyword>
<dbReference type="OrthoDB" id="6593576at2759"/>
<feature type="domain" description="TROVE" evidence="8">
    <location>
        <begin position="1"/>
        <end position="342"/>
    </location>
</feature>
<comment type="subcellular location">
    <subcellularLocation>
        <location evidence="1">Cytoplasm</location>
    </subcellularLocation>
</comment>
<dbReference type="GO" id="GO:1990904">
    <property type="term" value="C:ribonucleoprotein complex"/>
    <property type="evidence" value="ECO:0007669"/>
    <property type="project" value="UniProtKB-KW"/>
</dbReference>
<dbReference type="GO" id="GO:0046872">
    <property type="term" value="F:metal ion binding"/>
    <property type="evidence" value="ECO:0007669"/>
    <property type="project" value="UniProtKB-KW"/>
</dbReference>
<evidence type="ECO:0000256" key="1">
    <source>
        <dbReference type="ARBA" id="ARBA00004496"/>
    </source>
</evidence>
<evidence type="ECO:0000256" key="5">
    <source>
        <dbReference type="ARBA" id="ARBA00022884"/>
    </source>
</evidence>
<feature type="compositionally biased region" description="Low complexity" evidence="7">
    <location>
        <begin position="446"/>
        <end position="458"/>
    </location>
</feature>
<dbReference type="InParanoid" id="A0A482X436"/>
<gene>
    <name evidence="9" type="ORF">LSTR_LSTR013904</name>
</gene>